<sequence length="1153" mass="129503">MRLFNYTGASVTMILTTVETQLIKCPADRVDRALASFEWYGNDSSLDFAIEECLGPVGSTFPPSERSKQSLEWAVLQARCLRLRFDREGSQEDIDASRELLESVLQCSRLDPASKTEALFRLGEVHYNLFDAYCDPDSVQRAHTLYSDALSMSEEQREPPKVIDEIRYRFARSISAVATIRSAESQYSQGIELLRNIINRRAHDDPLRINALLALPVALYFRYRVGGQKDERLLVEGEKHAREGLSLSADLRCRPYMLSALSNILKERYLRRRTAKVIQEAADLGQQGAAMVLQMRWLKTVDRRLLNDFGDTLKATRMVEGALQSMQKAAHYQRLALTGFHPTSSKLPYAQCVMNACITFCNLCEEGGESKHADEAITFGYEALRCFPAQTEQVSVVLAALGWSYALRYSQNGDDKDSEHAISFLEQSSERSKNKKVEWTKFGTPELYRNFGFVYDQKFRRNRQGTDLERAIEFSRLCIDSDPVPNRTPSYLSQLGERLLYRYELTGNPDDLAESIASAEASLSMSSNIRYQRHTLLVRYARSLRRRYEVTRDPNDIQLAMTCISEALDKYKDTAFAHRTLYLSELAAAYQARHSHTGQTRDLHTALDTYEIASTNLSAAIKDRIDAAVAGGMLAYTNQCFWAAAKGYCVAVALLPRLAWIGINTRDRQKKVTFGNGLLACNAAAASIEIGHPEHAVELLEHGRSIIWRSILDLRTDTQDLTVAHPKVAAELLTVAQALEYDESAAPDGSQELEEERSQRRRRLAERWEDIVDQVRQLDGFETFLESPRYDTLRGAARDGPIVIINVSEYRTDALIMTDSQPIQCIPLAGLSDKVINGLAYAWHQTLKSAKDQDGGKGVDPVLRNICRRLWEGGFSQIATALNAMKASHRNDSFRVWLMPTGMLSLLPIHCAGPCQPNDLGMYDFVTSYTGTLSSLICARGGIGRPSPLYGSLNAPCRMLAVAQPKVENFPALPCAEQEIKILLHSSFAQDITFLSQTEATVSRFAAELPRHDWLHCCSHATWNSSDPLDSAFCMKDGKLTLSSLVRLRLRDAQFAFLSACHTARQTSLLPDESMHLAAGMQVSGFRGVLATQWAMADQDGPALTRMFYDYLSKDGRQPEAHNAAEALHLALRQFRLRTIPMYRWALFVHVGI</sequence>
<dbReference type="OrthoDB" id="9991317at2759"/>
<dbReference type="AlphaFoldDB" id="A0A167MCL2"/>
<feature type="domain" description="CHAT" evidence="1">
    <location>
        <begin position="866"/>
        <end position="1152"/>
    </location>
</feature>
<evidence type="ECO:0000313" key="2">
    <source>
        <dbReference type="EMBL" id="KZO96574.1"/>
    </source>
</evidence>
<protein>
    <recommendedName>
        <fullName evidence="1">CHAT domain-containing protein</fullName>
    </recommendedName>
</protein>
<dbReference type="EMBL" id="KV417283">
    <property type="protein sequence ID" value="KZO96574.1"/>
    <property type="molecule type" value="Genomic_DNA"/>
</dbReference>
<evidence type="ECO:0000259" key="1">
    <source>
        <dbReference type="Pfam" id="PF12770"/>
    </source>
</evidence>
<proteinExistence type="predicted"/>
<gene>
    <name evidence="2" type="ORF">CALVIDRAFT_549579</name>
</gene>
<name>A0A167MCL2_CALVF</name>
<dbReference type="Pfam" id="PF12770">
    <property type="entry name" value="CHAT"/>
    <property type="match status" value="1"/>
</dbReference>
<organism evidence="2 3">
    <name type="scientific">Calocera viscosa (strain TUFC12733)</name>
    <dbReference type="NCBI Taxonomy" id="1330018"/>
    <lineage>
        <taxon>Eukaryota</taxon>
        <taxon>Fungi</taxon>
        <taxon>Dikarya</taxon>
        <taxon>Basidiomycota</taxon>
        <taxon>Agaricomycotina</taxon>
        <taxon>Dacrymycetes</taxon>
        <taxon>Dacrymycetales</taxon>
        <taxon>Dacrymycetaceae</taxon>
        <taxon>Calocera</taxon>
    </lineage>
</organism>
<accession>A0A167MCL2</accession>
<dbReference type="STRING" id="1330018.A0A167MCL2"/>
<evidence type="ECO:0000313" key="3">
    <source>
        <dbReference type="Proteomes" id="UP000076738"/>
    </source>
</evidence>
<reference evidence="2 3" key="1">
    <citation type="journal article" date="2016" name="Mol. Biol. Evol.">
        <title>Comparative Genomics of Early-Diverging Mushroom-Forming Fungi Provides Insights into the Origins of Lignocellulose Decay Capabilities.</title>
        <authorList>
            <person name="Nagy L.G."/>
            <person name="Riley R."/>
            <person name="Tritt A."/>
            <person name="Adam C."/>
            <person name="Daum C."/>
            <person name="Floudas D."/>
            <person name="Sun H."/>
            <person name="Yadav J.S."/>
            <person name="Pangilinan J."/>
            <person name="Larsson K.H."/>
            <person name="Matsuura K."/>
            <person name="Barry K."/>
            <person name="Labutti K."/>
            <person name="Kuo R."/>
            <person name="Ohm R.A."/>
            <person name="Bhattacharya S.S."/>
            <person name="Shirouzu T."/>
            <person name="Yoshinaga Y."/>
            <person name="Martin F.M."/>
            <person name="Grigoriev I.V."/>
            <person name="Hibbett D.S."/>
        </authorList>
    </citation>
    <scope>NUCLEOTIDE SEQUENCE [LARGE SCALE GENOMIC DNA]</scope>
    <source>
        <strain evidence="2 3">TUFC12733</strain>
    </source>
</reference>
<keyword evidence="3" id="KW-1185">Reference proteome</keyword>
<dbReference type="InterPro" id="IPR024983">
    <property type="entry name" value="CHAT_dom"/>
</dbReference>
<dbReference type="Proteomes" id="UP000076738">
    <property type="component" value="Unassembled WGS sequence"/>
</dbReference>